<feature type="non-terminal residue" evidence="3">
    <location>
        <position position="1"/>
    </location>
</feature>
<gene>
    <name evidence="3" type="ORF">EGW08_017986</name>
</gene>
<evidence type="ECO:0000259" key="2">
    <source>
        <dbReference type="SMART" id="SM00322"/>
    </source>
</evidence>
<reference evidence="3 4" key="1">
    <citation type="submission" date="2019-01" db="EMBL/GenBank/DDBJ databases">
        <title>A draft genome assembly of the solar-powered sea slug Elysia chlorotica.</title>
        <authorList>
            <person name="Cai H."/>
            <person name="Li Q."/>
            <person name="Fang X."/>
            <person name="Li J."/>
            <person name="Curtis N.E."/>
            <person name="Altenburger A."/>
            <person name="Shibata T."/>
            <person name="Feng M."/>
            <person name="Maeda T."/>
            <person name="Schwartz J.A."/>
            <person name="Shigenobu S."/>
            <person name="Lundholm N."/>
            <person name="Nishiyama T."/>
            <person name="Yang H."/>
            <person name="Hasebe M."/>
            <person name="Li S."/>
            <person name="Pierce S.K."/>
            <person name="Wang J."/>
        </authorList>
    </citation>
    <scope>NUCLEOTIDE SEQUENCE [LARGE SCALE GENOMIC DNA]</scope>
    <source>
        <strain evidence="3">EC2010</strain>
        <tissue evidence="3">Whole organism of an adult</tissue>
    </source>
</reference>
<dbReference type="InterPro" id="IPR009210">
    <property type="entry name" value="ASCC1"/>
</dbReference>
<dbReference type="InterPro" id="IPR019510">
    <property type="entry name" value="AKAP7-like_phosphoesterase"/>
</dbReference>
<organism evidence="3 4">
    <name type="scientific">Elysia chlorotica</name>
    <name type="common">Eastern emerald elysia</name>
    <name type="synonym">Sea slug</name>
    <dbReference type="NCBI Taxonomy" id="188477"/>
    <lineage>
        <taxon>Eukaryota</taxon>
        <taxon>Metazoa</taxon>
        <taxon>Spiralia</taxon>
        <taxon>Lophotrochozoa</taxon>
        <taxon>Mollusca</taxon>
        <taxon>Gastropoda</taxon>
        <taxon>Heterobranchia</taxon>
        <taxon>Euthyneura</taxon>
        <taxon>Panpulmonata</taxon>
        <taxon>Sacoglossa</taxon>
        <taxon>Placobranchoidea</taxon>
        <taxon>Plakobranchidae</taxon>
        <taxon>Elysia</taxon>
    </lineage>
</organism>
<dbReference type="PIRSF" id="PIRSF027019">
    <property type="entry name" value="Euk_LigT"/>
    <property type="match status" value="1"/>
</dbReference>
<feature type="domain" description="K Homology" evidence="2">
    <location>
        <begin position="66"/>
        <end position="135"/>
    </location>
</feature>
<dbReference type="PANTHER" id="PTHR13360:SF1">
    <property type="entry name" value="ACTIVATING SIGNAL COINTEGRATOR 1 COMPLEX SUBUNIT 1"/>
    <property type="match status" value="1"/>
</dbReference>
<evidence type="ECO:0000313" key="4">
    <source>
        <dbReference type="Proteomes" id="UP000271974"/>
    </source>
</evidence>
<dbReference type="SUPFAM" id="SSF55144">
    <property type="entry name" value="LigT-like"/>
    <property type="match status" value="1"/>
</dbReference>
<dbReference type="SMART" id="SM00322">
    <property type="entry name" value="KH"/>
    <property type="match status" value="1"/>
</dbReference>
<comment type="caution">
    <text evidence="3">The sequence shown here is derived from an EMBL/GenBank/DDBJ whole genome shotgun (WGS) entry which is preliminary data.</text>
</comment>
<dbReference type="Proteomes" id="UP000271974">
    <property type="component" value="Unassembled WGS sequence"/>
</dbReference>
<dbReference type="PROSITE" id="PS50084">
    <property type="entry name" value="KH_TYPE_1"/>
    <property type="match status" value="1"/>
</dbReference>
<dbReference type="STRING" id="188477.A0A3S1BT27"/>
<dbReference type="Gene3D" id="3.30.1370.10">
    <property type="entry name" value="K Homology domain, type 1"/>
    <property type="match status" value="1"/>
</dbReference>
<dbReference type="InterPro" id="IPR036612">
    <property type="entry name" value="KH_dom_type_1_sf"/>
</dbReference>
<dbReference type="AlphaFoldDB" id="A0A3S1BT27"/>
<keyword evidence="1" id="KW-0694">RNA-binding</keyword>
<dbReference type="PANTHER" id="PTHR13360">
    <property type="entry name" value="ACTIVATING SIGNAL COINTEGRATOR 1 COMPLEX SUBUNIT 1"/>
    <property type="match status" value="1"/>
</dbReference>
<protein>
    <recommendedName>
        <fullName evidence="2">K Homology domain-containing protein</fullName>
    </recommendedName>
</protein>
<dbReference type="GO" id="GO:0003723">
    <property type="term" value="F:RNA binding"/>
    <property type="evidence" value="ECO:0007669"/>
    <property type="project" value="UniProtKB-UniRule"/>
</dbReference>
<dbReference type="GO" id="GO:0006355">
    <property type="term" value="P:regulation of DNA-templated transcription"/>
    <property type="evidence" value="ECO:0007669"/>
    <property type="project" value="TreeGrafter"/>
</dbReference>
<proteinExistence type="predicted"/>
<evidence type="ECO:0000256" key="1">
    <source>
        <dbReference type="PROSITE-ProRule" id="PRU00117"/>
    </source>
</evidence>
<dbReference type="CDD" id="cd22419">
    <property type="entry name" value="KH-I_ASCC1"/>
    <property type="match status" value="1"/>
</dbReference>
<accession>A0A3S1BT27</accession>
<sequence>SETTKLLKRSYELVWIGKRCYRKNALKDNPNFNPEDEEFYDADQRSDMTYCDESCDQDLDIEVTNRGFCLRVPVASAYNKYIIGKKGETKRRLEAETKTQIAVPKPGDKEEVIVISGQDKKGIVSAKTRIDVLVDSARQRQPFTHFLSIPVTSDDIITGFENFKDDVLRLCDGDEGVDESIFQNPSKLHLTLGTLALLSRAEVDKASELLASCRDELISPTLRGEPLTVHITGLEYMNDDPGAVDVLYAKVKDGPAATRLQTLADGLVDRFSRAGLLQQSDFARVKLHVTVMNTLFRRDPSPDAGSPQAGVGHRRAREAFDARPVLKNFKAYEFGSLTIRSIHLSQRYSTGPDQYYQCVTSADLPSS</sequence>
<dbReference type="Pfam" id="PF10469">
    <property type="entry name" value="AKAP7_NLS"/>
    <property type="match status" value="1"/>
</dbReference>
<dbReference type="Pfam" id="PF00013">
    <property type="entry name" value="KH_1"/>
    <property type="match status" value="1"/>
</dbReference>
<evidence type="ECO:0000313" key="3">
    <source>
        <dbReference type="EMBL" id="RUS74248.1"/>
    </source>
</evidence>
<dbReference type="InterPro" id="IPR047538">
    <property type="entry name" value="KH-I_ASCC1"/>
</dbReference>
<dbReference type="OrthoDB" id="277832at2759"/>
<dbReference type="InterPro" id="IPR009097">
    <property type="entry name" value="Cyclic_Pdiesterase"/>
</dbReference>
<dbReference type="SUPFAM" id="SSF54791">
    <property type="entry name" value="Eukaryotic type KH-domain (KH-domain type I)"/>
    <property type="match status" value="1"/>
</dbReference>
<dbReference type="InterPro" id="IPR004088">
    <property type="entry name" value="KH_dom_type_1"/>
</dbReference>
<dbReference type="Gene3D" id="3.90.1140.10">
    <property type="entry name" value="Cyclic phosphodiesterase"/>
    <property type="match status" value="1"/>
</dbReference>
<keyword evidence="4" id="KW-1185">Reference proteome</keyword>
<dbReference type="GO" id="GO:0005634">
    <property type="term" value="C:nucleus"/>
    <property type="evidence" value="ECO:0007669"/>
    <property type="project" value="TreeGrafter"/>
</dbReference>
<dbReference type="InterPro" id="IPR004087">
    <property type="entry name" value="KH_dom"/>
</dbReference>
<dbReference type="EMBL" id="RQTK01000851">
    <property type="protein sequence ID" value="RUS74248.1"/>
    <property type="molecule type" value="Genomic_DNA"/>
</dbReference>
<dbReference type="GO" id="GO:0006307">
    <property type="term" value="P:DNA alkylation repair"/>
    <property type="evidence" value="ECO:0007669"/>
    <property type="project" value="InterPro"/>
</dbReference>
<name>A0A3S1BT27_ELYCH</name>